<dbReference type="GO" id="GO:0005886">
    <property type="term" value="C:plasma membrane"/>
    <property type="evidence" value="ECO:0007669"/>
    <property type="project" value="UniProtKB-SubCell"/>
</dbReference>
<keyword evidence="9" id="KW-0573">Peptidoglycan synthesis</keyword>
<protein>
    <recommendedName>
        <fullName evidence="17">Probable peptidoglycan glycosyltransferase FtsW</fullName>
        <ecNumber evidence="19">2.4.99.28</ecNumber>
    </recommendedName>
    <alternativeName>
        <fullName evidence="18">Cell division protein FtsW</fullName>
    </alternativeName>
    <alternativeName>
        <fullName evidence="15">Cell wall polymerase</fullName>
    </alternativeName>
    <alternativeName>
        <fullName evidence="14">Peptidoglycan polymerase</fullName>
    </alternativeName>
</protein>
<dbReference type="InterPro" id="IPR013437">
    <property type="entry name" value="FtsW"/>
</dbReference>
<evidence type="ECO:0000256" key="1">
    <source>
        <dbReference type="ARBA" id="ARBA00004651"/>
    </source>
</evidence>
<comment type="catalytic activity">
    <reaction evidence="20">
        <text>[GlcNAc-(1-&gt;4)-Mur2Ac(oyl-L-Ala-gamma-D-Glu-L-Lys-D-Ala-D-Ala)](n)-di-trans,octa-cis-undecaprenyl diphosphate + beta-D-GlcNAc-(1-&gt;4)-Mur2Ac(oyl-L-Ala-gamma-D-Glu-L-Lys-D-Ala-D-Ala)-di-trans,octa-cis-undecaprenyl diphosphate = [GlcNAc-(1-&gt;4)-Mur2Ac(oyl-L-Ala-gamma-D-Glu-L-Lys-D-Ala-D-Ala)](n+1)-di-trans,octa-cis-undecaprenyl diphosphate + di-trans,octa-cis-undecaprenyl diphosphate + H(+)</text>
        <dbReference type="Rhea" id="RHEA:23708"/>
        <dbReference type="Rhea" id="RHEA-COMP:9602"/>
        <dbReference type="Rhea" id="RHEA-COMP:9603"/>
        <dbReference type="ChEBI" id="CHEBI:15378"/>
        <dbReference type="ChEBI" id="CHEBI:58405"/>
        <dbReference type="ChEBI" id="CHEBI:60033"/>
        <dbReference type="ChEBI" id="CHEBI:78435"/>
        <dbReference type="EC" id="2.4.99.28"/>
    </reaction>
</comment>
<evidence type="ECO:0000256" key="10">
    <source>
        <dbReference type="ARBA" id="ARBA00022989"/>
    </source>
</evidence>
<keyword evidence="8" id="KW-0133">Cell shape</keyword>
<evidence type="ECO:0000256" key="15">
    <source>
        <dbReference type="ARBA" id="ARBA00033270"/>
    </source>
</evidence>
<feature type="transmembrane region" description="Helical" evidence="22">
    <location>
        <begin position="166"/>
        <end position="185"/>
    </location>
</feature>
<dbReference type="PROSITE" id="PS00428">
    <property type="entry name" value="FTSW_RODA_SPOVE"/>
    <property type="match status" value="1"/>
</dbReference>
<evidence type="ECO:0000256" key="6">
    <source>
        <dbReference type="ARBA" id="ARBA00022679"/>
    </source>
</evidence>
<feature type="transmembrane region" description="Helical" evidence="22">
    <location>
        <begin position="12"/>
        <end position="34"/>
    </location>
</feature>
<keyword evidence="7 22" id="KW-0812">Transmembrane</keyword>
<keyword evidence="3" id="KW-1003">Cell membrane</keyword>
<feature type="transmembrane region" description="Helical" evidence="22">
    <location>
        <begin position="305"/>
        <end position="332"/>
    </location>
</feature>
<dbReference type="Pfam" id="PF01098">
    <property type="entry name" value="FTSW_RODA_SPOVE"/>
    <property type="match status" value="1"/>
</dbReference>
<dbReference type="EMBL" id="QGGL01000017">
    <property type="protein sequence ID" value="PWK07466.1"/>
    <property type="molecule type" value="Genomic_DNA"/>
</dbReference>
<comment type="function">
    <text evidence="21">Peptidoglycan polymerase that is essential for cell division.</text>
</comment>
<keyword evidence="10 22" id="KW-1133">Transmembrane helix</keyword>
<evidence type="ECO:0000313" key="24">
    <source>
        <dbReference type="Proteomes" id="UP000245634"/>
    </source>
</evidence>
<dbReference type="AlphaFoldDB" id="A0A316D4H3"/>
<dbReference type="InterPro" id="IPR001182">
    <property type="entry name" value="FtsW/RodA"/>
</dbReference>
<evidence type="ECO:0000256" key="4">
    <source>
        <dbReference type="ARBA" id="ARBA00022618"/>
    </source>
</evidence>
<dbReference type="GO" id="GO:0051301">
    <property type="term" value="P:cell division"/>
    <property type="evidence" value="ECO:0007669"/>
    <property type="project" value="UniProtKB-KW"/>
</dbReference>
<dbReference type="GO" id="GO:0032153">
    <property type="term" value="C:cell division site"/>
    <property type="evidence" value="ECO:0007669"/>
    <property type="project" value="TreeGrafter"/>
</dbReference>
<dbReference type="GO" id="GO:0008955">
    <property type="term" value="F:peptidoglycan glycosyltransferase activity"/>
    <property type="evidence" value="ECO:0007669"/>
    <property type="project" value="UniProtKB-EC"/>
</dbReference>
<keyword evidence="12" id="KW-0131">Cell cycle</keyword>
<evidence type="ECO:0000256" key="2">
    <source>
        <dbReference type="ARBA" id="ARBA00004752"/>
    </source>
</evidence>
<dbReference type="EC" id="2.4.99.28" evidence="19"/>
<keyword evidence="4 23" id="KW-0132">Cell division</keyword>
<keyword evidence="13" id="KW-0961">Cell wall biogenesis/degradation</keyword>
<dbReference type="GO" id="GO:0009252">
    <property type="term" value="P:peptidoglycan biosynthetic process"/>
    <property type="evidence" value="ECO:0007669"/>
    <property type="project" value="UniProtKB-KW"/>
</dbReference>
<feature type="transmembrane region" description="Helical" evidence="22">
    <location>
        <begin position="142"/>
        <end position="160"/>
    </location>
</feature>
<comment type="caution">
    <text evidence="23">The sequence shown here is derived from an EMBL/GenBank/DDBJ whole genome shotgun (WGS) entry which is preliminary data.</text>
</comment>
<sequence length="396" mass="43962">MKVTRHRPDFVLFLVVILLALIGLVAVYSASAIYAYKMKDTPDYYFLRQLLFFAVGMFGMLFAMNTNYRLWYRLSRPMLLVTYLLLGMVLIPGIGDTVNGANRWIGLGPFSFQPTEIAMITINLYLAYLLTKKGDRVDDPKASFWPSVILVVIGFVLIICEPDMDTAITFAAGPFLIMFVAGVPMKHLRNTFLLAVLAAVPLALMGYRGDRIKTYFNPFEHMDKDGYQIVQSLFAISTGGWTGRGLGHSIEKFSYLPEAHTDFIFAIFSEEWGLLGGLFLIALYGVVIWRGIYIALNVQDKFAQLTAIGITSVIAMAVFFNIGSVSGLLPVIGVPLPFISYGGTSLLLKMFMMGILLNISRYTGKPGEVSTTQPPATAPRLKHGATIDMTRSRFDT</sequence>
<dbReference type="PANTHER" id="PTHR30474">
    <property type="entry name" value="CELL CYCLE PROTEIN"/>
    <property type="match status" value="1"/>
</dbReference>
<keyword evidence="5" id="KW-0328">Glycosyltransferase</keyword>
<dbReference type="GO" id="GO:0071555">
    <property type="term" value="P:cell wall organization"/>
    <property type="evidence" value="ECO:0007669"/>
    <property type="project" value="UniProtKB-KW"/>
</dbReference>
<comment type="pathway">
    <text evidence="2">Cell wall biogenesis; peptidoglycan biosynthesis.</text>
</comment>
<comment type="similarity">
    <text evidence="16">Belongs to the SEDS family. FtsW subfamily.</text>
</comment>
<keyword evidence="24" id="KW-1185">Reference proteome</keyword>
<evidence type="ECO:0000256" key="13">
    <source>
        <dbReference type="ARBA" id="ARBA00023316"/>
    </source>
</evidence>
<dbReference type="Proteomes" id="UP000245634">
    <property type="component" value="Unassembled WGS sequence"/>
</dbReference>
<evidence type="ECO:0000256" key="7">
    <source>
        <dbReference type="ARBA" id="ARBA00022692"/>
    </source>
</evidence>
<keyword evidence="11 22" id="KW-0472">Membrane</keyword>
<feature type="transmembrane region" description="Helical" evidence="22">
    <location>
        <begin position="77"/>
        <end position="95"/>
    </location>
</feature>
<gene>
    <name evidence="23" type="ORF">C7459_11765</name>
</gene>
<dbReference type="PANTHER" id="PTHR30474:SF2">
    <property type="entry name" value="PEPTIDOGLYCAN GLYCOSYLTRANSFERASE FTSW-RELATED"/>
    <property type="match status" value="1"/>
</dbReference>
<evidence type="ECO:0000256" key="22">
    <source>
        <dbReference type="SAM" id="Phobius"/>
    </source>
</evidence>
<dbReference type="OrthoDB" id="9768187at2"/>
<organism evidence="23 24">
    <name type="scientific">Tumebacillus permanentifrigoris</name>
    <dbReference type="NCBI Taxonomy" id="378543"/>
    <lineage>
        <taxon>Bacteria</taxon>
        <taxon>Bacillati</taxon>
        <taxon>Bacillota</taxon>
        <taxon>Bacilli</taxon>
        <taxon>Bacillales</taxon>
        <taxon>Alicyclobacillaceae</taxon>
        <taxon>Tumebacillus</taxon>
    </lineage>
</organism>
<dbReference type="NCBIfam" id="TIGR02614">
    <property type="entry name" value="ftsW"/>
    <property type="match status" value="1"/>
</dbReference>
<reference evidence="23 24" key="1">
    <citation type="submission" date="2018-05" db="EMBL/GenBank/DDBJ databases">
        <title>Genomic Encyclopedia of Type Strains, Phase IV (KMG-IV): sequencing the most valuable type-strain genomes for metagenomic binning, comparative biology and taxonomic classification.</title>
        <authorList>
            <person name="Goeker M."/>
        </authorList>
    </citation>
    <scope>NUCLEOTIDE SEQUENCE [LARGE SCALE GENOMIC DNA]</scope>
    <source>
        <strain evidence="23 24">DSM 18773</strain>
    </source>
</reference>
<evidence type="ECO:0000256" key="3">
    <source>
        <dbReference type="ARBA" id="ARBA00022475"/>
    </source>
</evidence>
<evidence type="ECO:0000256" key="8">
    <source>
        <dbReference type="ARBA" id="ARBA00022960"/>
    </source>
</evidence>
<feature type="transmembrane region" description="Helical" evidence="22">
    <location>
        <begin position="110"/>
        <end position="130"/>
    </location>
</feature>
<evidence type="ECO:0000256" key="18">
    <source>
        <dbReference type="ARBA" id="ARBA00041418"/>
    </source>
</evidence>
<evidence type="ECO:0000256" key="20">
    <source>
        <dbReference type="ARBA" id="ARBA00049902"/>
    </source>
</evidence>
<dbReference type="GO" id="GO:0015648">
    <property type="term" value="F:lipid-linked peptidoglycan transporter activity"/>
    <property type="evidence" value="ECO:0007669"/>
    <property type="project" value="TreeGrafter"/>
</dbReference>
<dbReference type="RefSeq" id="WP_109690629.1">
    <property type="nucleotide sequence ID" value="NZ_QGGL01000017.1"/>
</dbReference>
<evidence type="ECO:0000256" key="21">
    <source>
        <dbReference type="ARBA" id="ARBA00049966"/>
    </source>
</evidence>
<proteinExistence type="inferred from homology"/>
<evidence type="ECO:0000313" key="23">
    <source>
        <dbReference type="EMBL" id="PWK07466.1"/>
    </source>
</evidence>
<feature type="transmembrane region" description="Helical" evidence="22">
    <location>
        <begin position="192"/>
        <end position="209"/>
    </location>
</feature>
<name>A0A316D4H3_9BACL</name>
<keyword evidence="6" id="KW-0808">Transferase</keyword>
<evidence type="ECO:0000256" key="11">
    <source>
        <dbReference type="ARBA" id="ARBA00023136"/>
    </source>
</evidence>
<evidence type="ECO:0000256" key="19">
    <source>
        <dbReference type="ARBA" id="ARBA00044770"/>
    </source>
</evidence>
<accession>A0A316D4H3</accession>
<evidence type="ECO:0000256" key="5">
    <source>
        <dbReference type="ARBA" id="ARBA00022676"/>
    </source>
</evidence>
<feature type="transmembrane region" description="Helical" evidence="22">
    <location>
        <begin position="272"/>
        <end position="293"/>
    </location>
</feature>
<evidence type="ECO:0000256" key="12">
    <source>
        <dbReference type="ARBA" id="ARBA00023306"/>
    </source>
</evidence>
<dbReference type="InterPro" id="IPR018365">
    <property type="entry name" value="Cell_cycle_FtsW-rel_CS"/>
</dbReference>
<evidence type="ECO:0000256" key="16">
    <source>
        <dbReference type="ARBA" id="ARBA00038053"/>
    </source>
</evidence>
<evidence type="ECO:0000256" key="9">
    <source>
        <dbReference type="ARBA" id="ARBA00022984"/>
    </source>
</evidence>
<feature type="transmembrane region" description="Helical" evidence="22">
    <location>
        <begin position="46"/>
        <end position="65"/>
    </location>
</feature>
<evidence type="ECO:0000256" key="14">
    <source>
        <dbReference type="ARBA" id="ARBA00032370"/>
    </source>
</evidence>
<evidence type="ECO:0000256" key="17">
    <source>
        <dbReference type="ARBA" id="ARBA00041185"/>
    </source>
</evidence>
<dbReference type="GO" id="GO:0008360">
    <property type="term" value="P:regulation of cell shape"/>
    <property type="evidence" value="ECO:0007669"/>
    <property type="project" value="UniProtKB-KW"/>
</dbReference>
<feature type="transmembrane region" description="Helical" evidence="22">
    <location>
        <begin position="338"/>
        <end position="357"/>
    </location>
</feature>
<comment type="subcellular location">
    <subcellularLocation>
        <location evidence="1">Cell membrane</location>
        <topology evidence="1">Multi-pass membrane protein</topology>
    </subcellularLocation>
</comment>